<evidence type="ECO:0000256" key="3">
    <source>
        <dbReference type="ARBA" id="ARBA00022989"/>
    </source>
</evidence>
<keyword evidence="4 5" id="KW-0472">Membrane</keyword>
<feature type="transmembrane region" description="Helical" evidence="5">
    <location>
        <begin position="37"/>
        <end position="55"/>
    </location>
</feature>
<keyword evidence="8" id="KW-1185">Reference proteome</keyword>
<keyword evidence="2 5" id="KW-0812">Transmembrane</keyword>
<feature type="transmembrane region" description="Helical" evidence="5">
    <location>
        <begin position="195"/>
        <end position="216"/>
    </location>
</feature>
<proteinExistence type="predicted"/>
<dbReference type="WBParaSite" id="DME_0001054001-mRNA-1">
    <property type="protein sequence ID" value="DME_0001054001-mRNA-1"/>
    <property type="gene ID" value="DME_0001054001"/>
</dbReference>
<evidence type="ECO:0000256" key="5">
    <source>
        <dbReference type="SAM" id="Phobius"/>
    </source>
</evidence>
<evidence type="ECO:0000256" key="4">
    <source>
        <dbReference type="ARBA" id="ARBA00023136"/>
    </source>
</evidence>
<protein>
    <submittedName>
        <fullName evidence="9">Acetyl-coenzyme A transporter 1</fullName>
    </submittedName>
</protein>
<feature type="transmembrane region" description="Helical" evidence="5">
    <location>
        <begin position="97"/>
        <end position="120"/>
    </location>
</feature>
<dbReference type="PANTHER" id="PTHR12778:SF9">
    <property type="entry name" value="ACETYL-COENZYME A TRANSPORTER 1"/>
    <property type="match status" value="1"/>
</dbReference>
<feature type="transmembrane region" description="Helical" evidence="5">
    <location>
        <begin position="162"/>
        <end position="183"/>
    </location>
</feature>
<dbReference type="Pfam" id="PF13000">
    <property type="entry name" value="Acatn"/>
    <property type="match status" value="2"/>
</dbReference>
<reference evidence="6 8" key="2">
    <citation type="submission" date="2018-11" db="EMBL/GenBank/DDBJ databases">
        <authorList>
            <consortium name="Pathogen Informatics"/>
        </authorList>
    </citation>
    <scope>NUCLEOTIDE SEQUENCE [LARGE SCALE GENOMIC DNA]</scope>
</reference>
<feature type="transmembrane region" description="Helical" evidence="5">
    <location>
        <begin position="132"/>
        <end position="150"/>
    </location>
</feature>
<evidence type="ECO:0000313" key="6">
    <source>
        <dbReference type="EMBL" id="VDN54001.1"/>
    </source>
</evidence>
<sequence>MDFCVGVDVSLSLTFVDDIRRLRFCFDKINRQQRKKFFFFWGIVFIITTTLVLIFKKEVDHSACQRSGSTSSDDDELELGVFDTYILLWDIVRLKPMLWMIVILLTGKVAFGATDGMTGLKLIAMGMPKDKLSSMAVFLTPVQVLLPWFIGKWTAGSGPLNVFLLAYPYRIFMGGIFAALVWWTPSFRTERDFSFILYVLWIVAYCFHQVASYSMFVSMMAFNAQVSDPKIGGTYMTLLNTLNNLGGNWPVTLVLSLADYLSYYICFTKGSKSSLYSCNAKVLSDQCKSSGNVCEVVIDGYYVAVALCSVIGIIWFKAFFNKIKCLQKIPRTDWRVFSK</sequence>
<dbReference type="InterPro" id="IPR024371">
    <property type="entry name" value="AcetylCoA_trans_1-like"/>
</dbReference>
<evidence type="ECO:0000256" key="2">
    <source>
        <dbReference type="ARBA" id="ARBA00022692"/>
    </source>
</evidence>
<dbReference type="Gene3D" id="1.20.1250.20">
    <property type="entry name" value="MFS general substrate transporter like domains"/>
    <property type="match status" value="1"/>
</dbReference>
<accession>A0A0N4UR68</accession>
<evidence type="ECO:0000313" key="8">
    <source>
        <dbReference type="Proteomes" id="UP000274756"/>
    </source>
</evidence>
<keyword evidence="3 5" id="KW-1133">Transmembrane helix</keyword>
<dbReference type="EMBL" id="UYYG01000235">
    <property type="protein sequence ID" value="VDN54001.1"/>
    <property type="molecule type" value="Genomic_DNA"/>
</dbReference>
<dbReference type="STRING" id="318479.A0A0N4UR68"/>
<dbReference type="OrthoDB" id="6415790at2759"/>
<dbReference type="PANTHER" id="PTHR12778">
    <property type="entry name" value="SOLUTE CARRIER FAMILY 33 ACETYL-COA TRANSPORTER -RELATED"/>
    <property type="match status" value="1"/>
</dbReference>
<dbReference type="GO" id="GO:0016020">
    <property type="term" value="C:membrane"/>
    <property type="evidence" value="ECO:0007669"/>
    <property type="project" value="UniProtKB-SubCell"/>
</dbReference>
<organism evidence="7 9">
    <name type="scientific">Dracunculus medinensis</name>
    <name type="common">Guinea worm</name>
    <dbReference type="NCBI Taxonomy" id="318479"/>
    <lineage>
        <taxon>Eukaryota</taxon>
        <taxon>Metazoa</taxon>
        <taxon>Ecdysozoa</taxon>
        <taxon>Nematoda</taxon>
        <taxon>Chromadorea</taxon>
        <taxon>Rhabditida</taxon>
        <taxon>Spirurina</taxon>
        <taxon>Dracunculoidea</taxon>
        <taxon>Dracunculidae</taxon>
        <taxon>Dracunculus</taxon>
    </lineage>
</organism>
<evidence type="ECO:0000313" key="7">
    <source>
        <dbReference type="Proteomes" id="UP000038040"/>
    </source>
</evidence>
<reference evidence="9" key="1">
    <citation type="submission" date="2017-02" db="UniProtKB">
        <authorList>
            <consortium name="WormBaseParasite"/>
        </authorList>
    </citation>
    <scope>IDENTIFICATION</scope>
</reference>
<dbReference type="Proteomes" id="UP000038040">
    <property type="component" value="Unplaced"/>
</dbReference>
<gene>
    <name evidence="6" type="ORF">DME_LOCUS3974</name>
</gene>
<dbReference type="InterPro" id="IPR004752">
    <property type="entry name" value="AmpG_permease/AT-1"/>
</dbReference>
<feature type="transmembrane region" description="Helical" evidence="5">
    <location>
        <begin position="300"/>
        <end position="320"/>
    </location>
</feature>
<dbReference type="GO" id="GO:0035348">
    <property type="term" value="P:acetyl-CoA transmembrane transport"/>
    <property type="evidence" value="ECO:0007669"/>
    <property type="project" value="InterPro"/>
</dbReference>
<evidence type="ECO:0000313" key="9">
    <source>
        <dbReference type="WBParaSite" id="DME_0001054001-mRNA-1"/>
    </source>
</evidence>
<dbReference type="GO" id="GO:0008521">
    <property type="term" value="F:acetyl-CoA transmembrane transporter activity"/>
    <property type="evidence" value="ECO:0007669"/>
    <property type="project" value="InterPro"/>
</dbReference>
<evidence type="ECO:0000256" key="1">
    <source>
        <dbReference type="ARBA" id="ARBA00004141"/>
    </source>
</evidence>
<dbReference type="AlphaFoldDB" id="A0A0N4UR68"/>
<dbReference type="Proteomes" id="UP000274756">
    <property type="component" value="Unassembled WGS sequence"/>
</dbReference>
<name>A0A0N4UR68_DRAME</name>
<dbReference type="InterPro" id="IPR036259">
    <property type="entry name" value="MFS_trans_sf"/>
</dbReference>
<comment type="subcellular location">
    <subcellularLocation>
        <location evidence="1">Membrane</location>
        <topology evidence="1">Multi-pass membrane protein</topology>
    </subcellularLocation>
</comment>
<dbReference type="SUPFAM" id="SSF103473">
    <property type="entry name" value="MFS general substrate transporter"/>
    <property type="match status" value="1"/>
</dbReference>